<dbReference type="GO" id="GO:0006567">
    <property type="term" value="P:L-threonine catabolic process"/>
    <property type="evidence" value="ECO:0007669"/>
    <property type="project" value="TreeGrafter"/>
</dbReference>
<dbReference type="CDD" id="cd06502">
    <property type="entry name" value="TA_like"/>
    <property type="match status" value="1"/>
</dbReference>
<comment type="cofactor">
    <cofactor evidence="1">
        <name>pyridoxal 5'-phosphate</name>
        <dbReference type="ChEBI" id="CHEBI:597326"/>
    </cofactor>
</comment>
<evidence type="ECO:0000256" key="6">
    <source>
        <dbReference type="SAM" id="Phobius"/>
    </source>
</evidence>
<keyword evidence="6" id="KW-1133">Transmembrane helix</keyword>
<keyword evidence="4" id="KW-0479">Metal-binding</keyword>
<dbReference type="GO" id="GO:0005829">
    <property type="term" value="C:cytosol"/>
    <property type="evidence" value="ECO:0007669"/>
    <property type="project" value="TreeGrafter"/>
</dbReference>
<dbReference type="FunFam" id="3.90.1150.10:FF:000161">
    <property type="entry name" value="Threonine aldolase"/>
    <property type="match status" value="1"/>
</dbReference>
<dbReference type="PANTHER" id="PTHR48097">
    <property type="entry name" value="L-THREONINE ALDOLASE-RELATED"/>
    <property type="match status" value="1"/>
</dbReference>
<feature type="compositionally biased region" description="Pro residues" evidence="5">
    <location>
        <begin position="430"/>
        <end position="443"/>
    </location>
</feature>
<dbReference type="SUPFAM" id="SSF55486">
    <property type="entry name" value="Metalloproteases ('zincins'), catalytic domain"/>
    <property type="match status" value="1"/>
</dbReference>
<dbReference type="GO" id="GO:0006545">
    <property type="term" value="P:glycine biosynthetic process"/>
    <property type="evidence" value="ECO:0007669"/>
    <property type="project" value="TreeGrafter"/>
</dbReference>
<feature type="domain" description="Disintegrin" evidence="7">
    <location>
        <begin position="236"/>
        <end position="304"/>
    </location>
</feature>
<keyword evidence="4" id="KW-0862">Zinc</keyword>
<evidence type="ECO:0008006" key="11">
    <source>
        <dbReference type="Google" id="ProtNLM"/>
    </source>
</evidence>
<comment type="caution">
    <text evidence="4">Lacks conserved residue(s) required for the propagation of feature annotation.</text>
</comment>
<dbReference type="PANTHER" id="PTHR48097:SF9">
    <property type="entry name" value="L-THREONINE ALDOLASE"/>
    <property type="match status" value="1"/>
</dbReference>
<dbReference type="Gene3D" id="3.90.1150.10">
    <property type="entry name" value="Aspartate Aminotransferase, domain 1"/>
    <property type="match status" value="1"/>
</dbReference>
<feature type="binding site" evidence="4">
    <location>
        <position position="185"/>
    </location>
    <ligand>
        <name>Zn(2+)</name>
        <dbReference type="ChEBI" id="CHEBI:29105"/>
        <note>catalytic</note>
    </ligand>
</feature>
<comment type="caution">
    <text evidence="9">The sequence shown here is derived from an EMBL/GenBank/DDBJ whole genome shotgun (WGS) entry which is preliminary data.</text>
</comment>
<dbReference type="InterPro" id="IPR015422">
    <property type="entry name" value="PyrdxlP-dep_Trfase_small"/>
</dbReference>
<dbReference type="Gene3D" id="4.10.70.10">
    <property type="entry name" value="Disintegrin domain"/>
    <property type="match status" value="1"/>
</dbReference>
<dbReference type="InterPro" id="IPR001590">
    <property type="entry name" value="Peptidase_M12B"/>
</dbReference>
<evidence type="ECO:0000256" key="2">
    <source>
        <dbReference type="ARBA" id="ARBA00006966"/>
    </source>
</evidence>
<dbReference type="Pfam" id="PF01212">
    <property type="entry name" value="Beta_elim_lyase"/>
    <property type="match status" value="1"/>
</dbReference>
<comment type="similarity">
    <text evidence="2">Belongs to the threonine aldolase family.</text>
</comment>
<dbReference type="GO" id="GO:0046872">
    <property type="term" value="F:metal ion binding"/>
    <property type="evidence" value="ECO:0007669"/>
    <property type="project" value="UniProtKB-KW"/>
</dbReference>
<evidence type="ECO:0000256" key="5">
    <source>
        <dbReference type="SAM" id="MobiDB-lite"/>
    </source>
</evidence>
<feature type="non-terminal residue" evidence="9">
    <location>
        <position position="1"/>
    </location>
</feature>
<dbReference type="Pfam" id="PF01421">
    <property type="entry name" value="Reprolysin"/>
    <property type="match status" value="1"/>
</dbReference>
<evidence type="ECO:0000313" key="9">
    <source>
        <dbReference type="EMBL" id="GMT32970.1"/>
    </source>
</evidence>
<evidence type="ECO:0000256" key="4">
    <source>
        <dbReference type="PROSITE-ProRule" id="PRU00276"/>
    </source>
</evidence>
<feature type="region of interest" description="Disordered" evidence="5">
    <location>
        <begin position="421"/>
        <end position="472"/>
    </location>
</feature>
<evidence type="ECO:0000259" key="8">
    <source>
        <dbReference type="PROSITE" id="PS50215"/>
    </source>
</evidence>
<dbReference type="FunFam" id="3.40.640.10:FF:000159">
    <property type="entry name" value="Uncharacterized protein R102.4"/>
    <property type="match status" value="1"/>
</dbReference>
<keyword evidence="3" id="KW-0663">Pyridoxal phosphate</keyword>
<evidence type="ECO:0000256" key="3">
    <source>
        <dbReference type="ARBA" id="ARBA00022898"/>
    </source>
</evidence>
<reference evidence="9" key="1">
    <citation type="submission" date="2023-10" db="EMBL/GenBank/DDBJ databases">
        <title>Genome assembly of Pristionchus species.</title>
        <authorList>
            <person name="Yoshida K."/>
            <person name="Sommer R.J."/>
        </authorList>
    </citation>
    <scope>NUCLEOTIDE SEQUENCE</scope>
    <source>
        <strain evidence="9">RS5133</strain>
    </source>
</reference>
<dbReference type="InterPro" id="IPR036436">
    <property type="entry name" value="Disintegrin_dom_sf"/>
</dbReference>
<feature type="domain" description="Peptidase M12B" evidence="8">
    <location>
        <begin position="52"/>
        <end position="200"/>
    </location>
</feature>
<dbReference type="NCBIfam" id="NF041359">
    <property type="entry name" value="GntG_guanitoxin"/>
    <property type="match status" value="1"/>
</dbReference>
<dbReference type="Gene3D" id="3.40.390.10">
    <property type="entry name" value="Collagenase (Catalytic Domain)"/>
    <property type="match status" value="1"/>
</dbReference>
<accession>A0AAV5WR11</accession>
<dbReference type="Proteomes" id="UP001432322">
    <property type="component" value="Unassembled WGS sequence"/>
</dbReference>
<feature type="region of interest" description="Disordered" evidence="5">
    <location>
        <begin position="312"/>
        <end position="338"/>
    </location>
</feature>
<feature type="compositionally biased region" description="Low complexity" evidence="5">
    <location>
        <begin position="312"/>
        <end position="334"/>
    </location>
</feature>
<dbReference type="PROSITE" id="PS50214">
    <property type="entry name" value="DISINTEGRIN_2"/>
    <property type="match status" value="1"/>
</dbReference>
<feature type="binding site" evidence="4">
    <location>
        <position position="179"/>
    </location>
    <ligand>
        <name>Zn(2+)</name>
        <dbReference type="ChEBI" id="CHEBI:29105"/>
        <note>catalytic</note>
    </ligand>
</feature>
<dbReference type="PROSITE" id="PS50215">
    <property type="entry name" value="ADAM_MEPRO"/>
    <property type="match status" value="1"/>
</dbReference>
<dbReference type="GO" id="GO:0004222">
    <property type="term" value="F:metalloendopeptidase activity"/>
    <property type="evidence" value="ECO:0007669"/>
    <property type="project" value="InterPro"/>
</dbReference>
<evidence type="ECO:0000259" key="7">
    <source>
        <dbReference type="PROSITE" id="PS50214"/>
    </source>
</evidence>
<evidence type="ECO:0000313" key="10">
    <source>
        <dbReference type="Proteomes" id="UP001432322"/>
    </source>
</evidence>
<dbReference type="AlphaFoldDB" id="A0AAV5WR11"/>
<dbReference type="InterPro" id="IPR023603">
    <property type="entry name" value="Low_specificity_L-TA-like"/>
</dbReference>
<evidence type="ECO:0000256" key="1">
    <source>
        <dbReference type="ARBA" id="ARBA00001933"/>
    </source>
</evidence>
<protein>
    <recommendedName>
        <fullName evidence="11">Peptidase M12B domain-containing protein</fullName>
    </recommendedName>
</protein>
<dbReference type="InterPro" id="IPR001762">
    <property type="entry name" value="Disintegrin_dom"/>
</dbReference>
<dbReference type="GO" id="GO:0008732">
    <property type="term" value="F:L-allo-threonine aldolase activity"/>
    <property type="evidence" value="ECO:0007669"/>
    <property type="project" value="TreeGrafter"/>
</dbReference>
<dbReference type="InterPro" id="IPR015424">
    <property type="entry name" value="PyrdxlP-dep_Trfase"/>
</dbReference>
<proteinExistence type="inferred from homology"/>
<dbReference type="SUPFAM" id="SSF53383">
    <property type="entry name" value="PLP-dependent transferases"/>
    <property type="match status" value="1"/>
</dbReference>
<feature type="region of interest" description="Disordered" evidence="5">
    <location>
        <begin position="385"/>
        <end position="405"/>
    </location>
</feature>
<organism evidence="9 10">
    <name type="scientific">Pristionchus fissidentatus</name>
    <dbReference type="NCBI Taxonomy" id="1538716"/>
    <lineage>
        <taxon>Eukaryota</taxon>
        <taxon>Metazoa</taxon>
        <taxon>Ecdysozoa</taxon>
        <taxon>Nematoda</taxon>
        <taxon>Chromadorea</taxon>
        <taxon>Rhabditida</taxon>
        <taxon>Rhabditina</taxon>
        <taxon>Diplogasteromorpha</taxon>
        <taxon>Diplogasteroidea</taxon>
        <taxon>Neodiplogasteridae</taxon>
        <taxon>Pristionchus</taxon>
    </lineage>
</organism>
<dbReference type="Gene3D" id="3.40.640.10">
    <property type="entry name" value="Type I PLP-dependent aspartate aminotransferase-like (Major domain)"/>
    <property type="match status" value="1"/>
</dbReference>
<name>A0AAV5WR11_9BILA</name>
<keyword evidence="10" id="KW-1185">Reference proteome</keyword>
<feature type="binding site" evidence="4">
    <location>
        <position position="175"/>
    </location>
    <ligand>
        <name>Zn(2+)</name>
        <dbReference type="ChEBI" id="CHEBI:29105"/>
        <note>catalytic</note>
    </ligand>
</feature>
<dbReference type="InterPro" id="IPR024079">
    <property type="entry name" value="MetalloPept_cat_dom_sf"/>
</dbReference>
<dbReference type="GO" id="GO:0006508">
    <property type="term" value="P:proteolysis"/>
    <property type="evidence" value="ECO:0007669"/>
    <property type="project" value="InterPro"/>
</dbReference>
<keyword evidence="6" id="KW-0472">Membrane</keyword>
<dbReference type="EMBL" id="BTSY01000006">
    <property type="protein sequence ID" value="GMT32970.1"/>
    <property type="molecule type" value="Genomic_DNA"/>
</dbReference>
<dbReference type="InterPro" id="IPR015421">
    <property type="entry name" value="PyrdxlP-dep_Trfase_major"/>
</dbReference>
<sequence length="847" mass="93782">LWLILVMTTFGNSQKVVHDTVRAPKRNDQHGEVTMGTSLPDWTDARLDGKKRYVETVLVIDPELHLFYNFNGTLLRKGLDMLMFSVNQFLYQLDVRIVVVDVNTEMRRYNMSLDDFARWREQNVGQMVPHDVAILLRLRYEGGIAYVNGICGRNAVGISGFFPESPFEFASVFVHEFSHLLGLSHDSGGKCECRDWQKCLRIDGFDRDCAVQALVDMLPKHECIQSPPPHLPHTHLPICGNGLLERDEECDCGPLKHCLNPLCDASTCLFLIPPQSIFTVLILCSILLLLLLFNSIRLRCCRCCPSLPLSRNDSVLSSDPSSSPSSMSTSVLPTPDLPKRERHFVFPNIDGSPRVLSLDETVPPPMEIETNEGYVKMYPPLEPTPKSMRKVLPPPPPRRVDKSEEMMSTVDKLVKEINSINSIQSDAPIKKPPVPPPPPPAALKPPLTTEKSSQFGTMKPSRPAPAPPCKKLKMGKDMYTTSISDSATFVDLRSDTVTVPCEEMRRVMAEATVGDDVYGEDPTVNRLQQRCAVLFGKEAALFVASGTMANLLAMMSHCQRGDEIIVGKESHIHRWEQGNYAQFAGISANTTSVNARGELPLDEIRANIRVNDCHMPSTRLICLENTHNYAGGKPLSIQYLNKVRKIADENNLKIHVDGARIMNAAVAQGVTVADLAAPVDSLMMCFSKVQYNSNNLFSQGIGAPVGSILVGSKDFIALAHRRRKALGGGWRQAGIIAAAAEWGLERAEETTREDHRRAKKLAKGINEAVEENLRSSLRAVEDNITNIVVVHTGGKLTPSKVTSILQSHGVLAMAFDSTRVRLVVNRCVDDEGIEKTIEAFREVAKSI</sequence>
<gene>
    <name evidence="9" type="ORF">PFISCL1PPCAC_24267</name>
</gene>
<dbReference type="InterPro" id="IPR001597">
    <property type="entry name" value="ArAA_b-elim_lyase/Thr_aldolase"/>
</dbReference>
<feature type="active site" evidence="4">
    <location>
        <position position="176"/>
    </location>
</feature>
<keyword evidence="6" id="KW-0812">Transmembrane</keyword>
<feature type="transmembrane region" description="Helical" evidence="6">
    <location>
        <begin position="276"/>
        <end position="293"/>
    </location>
</feature>